<dbReference type="Gene3D" id="3.90.50.10">
    <property type="entry name" value="Photosynthetic Reaction Center, subunit H, domain 2"/>
    <property type="match status" value="1"/>
</dbReference>
<dbReference type="Proteomes" id="UP001139336">
    <property type="component" value="Unassembled WGS sequence"/>
</dbReference>
<accession>A0A9X1QQ36</accession>
<sequence length="123" mass="13127">MPRDINDLAHATAYDSAGEKLGSVKEVFINDASGQPDFVEVGRGMLGLKSAIVPLKGHRLEGDSLHLSFAKDVIAKAPTPDDDAHLTPCDHDALFEHYGLNSGSAHAAEEAPTEYVDTEADQD</sequence>
<evidence type="ECO:0000256" key="1">
    <source>
        <dbReference type="SAM" id="MobiDB-lite"/>
    </source>
</evidence>
<evidence type="ECO:0000259" key="2">
    <source>
        <dbReference type="Pfam" id="PF05239"/>
    </source>
</evidence>
<organism evidence="3 4">
    <name type="scientific">Corynebacterium uropygiale</name>
    <dbReference type="NCBI Taxonomy" id="1775911"/>
    <lineage>
        <taxon>Bacteria</taxon>
        <taxon>Bacillati</taxon>
        <taxon>Actinomycetota</taxon>
        <taxon>Actinomycetes</taxon>
        <taxon>Mycobacteriales</taxon>
        <taxon>Corynebacteriaceae</taxon>
        <taxon>Corynebacterium</taxon>
    </lineage>
</organism>
<evidence type="ECO:0000313" key="3">
    <source>
        <dbReference type="EMBL" id="MCF4007269.1"/>
    </source>
</evidence>
<comment type="caution">
    <text evidence="3">The sequence shown here is derived from an EMBL/GenBank/DDBJ whole genome shotgun (WGS) entry which is preliminary data.</text>
</comment>
<dbReference type="RefSeq" id="WP_236119408.1">
    <property type="nucleotide sequence ID" value="NZ_JAKGSI010000004.1"/>
</dbReference>
<dbReference type="GO" id="GO:0030077">
    <property type="term" value="C:plasma membrane light-harvesting complex"/>
    <property type="evidence" value="ECO:0007669"/>
    <property type="project" value="InterPro"/>
</dbReference>
<dbReference type="InterPro" id="IPR014747">
    <property type="entry name" value="Bac_photo_RC_H_C"/>
</dbReference>
<feature type="domain" description="PRC-barrel" evidence="2">
    <location>
        <begin position="5"/>
        <end position="71"/>
    </location>
</feature>
<keyword evidence="4" id="KW-1185">Reference proteome</keyword>
<dbReference type="InterPro" id="IPR011033">
    <property type="entry name" value="PRC_barrel-like_sf"/>
</dbReference>
<protein>
    <submittedName>
        <fullName evidence="3">PRC-barrel domain-containing protein</fullName>
    </submittedName>
</protein>
<name>A0A9X1QQ36_9CORY</name>
<reference evidence="3" key="1">
    <citation type="submission" date="2022-01" db="EMBL/GenBank/DDBJ databases">
        <title>Corynebacterium sp. nov isolated from isolated from the feces of the greater white-fronted geese (Anser albifrons) at Poyang Lake, PR China.</title>
        <authorList>
            <person name="Liu Q."/>
        </authorList>
    </citation>
    <scope>NUCLEOTIDE SEQUENCE</scope>
    <source>
        <strain evidence="3">JCM 32435</strain>
    </source>
</reference>
<evidence type="ECO:0000313" key="4">
    <source>
        <dbReference type="Proteomes" id="UP001139336"/>
    </source>
</evidence>
<dbReference type="EMBL" id="JAKGSI010000004">
    <property type="protein sequence ID" value="MCF4007269.1"/>
    <property type="molecule type" value="Genomic_DNA"/>
</dbReference>
<dbReference type="AlphaFoldDB" id="A0A9X1QQ36"/>
<dbReference type="InterPro" id="IPR027275">
    <property type="entry name" value="PRC-brl_dom"/>
</dbReference>
<dbReference type="SUPFAM" id="SSF50346">
    <property type="entry name" value="PRC-barrel domain"/>
    <property type="match status" value="1"/>
</dbReference>
<dbReference type="Pfam" id="PF05239">
    <property type="entry name" value="PRC"/>
    <property type="match status" value="1"/>
</dbReference>
<dbReference type="GO" id="GO:0019684">
    <property type="term" value="P:photosynthesis, light reaction"/>
    <property type="evidence" value="ECO:0007669"/>
    <property type="project" value="InterPro"/>
</dbReference>
<feature type="region of interest" description="Disordered" evidence="1">
    <location>
        <begin position="103"/>
        <end position="123"/>
    </location>
</feature>
<gene>
    <name evidence="3" type="ORF">L1O03_08790</name>
</gene>
<proteinExistence type="predicted"/>